<protein>
    <submittedName>
        <fullName evidence="2">Uncharacterized transcriptional regulator YozG, Cro/CI family</fullName>
    </submittedName>
</protein>
<dbReference type="PANTHER" id="PTHR37301">
    <property type="entry name" value="DNA-BINDING PROTEIN-RELATED"/>
    <property type="match status" value="1"/>
</dbReference>
<dbReference type="CDD" id="cd00093">
    <property type="entry name" value="HTH_XRE"/>
    <property type="match status" value="1"/>
</dbReference>
<dbReference type="Gene3D" id="1.10.260.40">
    <property type="entry name" value="lambda repressor-like DNA-binding domains"/>
    <property type="match status" value="1"/>
</dbReference>
<dbReference type="InterPro" id="IPR010982">
    <property type="entry name" value="Lambda_DNA-bd_dom_sf"/>
</dbReference>
<organism evidence="2">
    <name type="scientific">hydrothermal vent metagenome</name>
    <dbReference type="NCBI Taxonomy" id="652676"/>
    <lineage>
        <taxon>unclassified sequences</taxon>
        <taxon>metagenomes</taxon>
        <taxon>ecological metagenomes</taxon>
    </lineage>
</organism>
<accession>A0A3B0T0K8</accession>
<dbReference type="EMBL" id="UOEJ01000223">
    <property type="protein sequence ID" value="VAW05899.1"/>
    <property type="molecule type" value="Genomic_DNA"/>
</dbReference>
<dbReference type="SUPFAM" id="SSF47413">
    <property type="entry name" value="lambda repressor-like DNA-binding domains"/>
    <property type="match status" value="1"/>
</dbReference>
<dbReference type="PANTHER" id="PTHR37301:SF1">
    <property type="entry name" value="DNA-BINDING PROTEIN"/>
    <property type="match status" value="1"/>
</dbReference>
<dbReference type="AlphaFoldDB" id="A0A3B0T0K8"/>
<evidence type="ECO:0000259" key="1">
    <source>
        <dbReference type="PROSITE" id="PS50943"/>
    </source>
</evidence>
<reference evidence="2" key="1">
    <citation type="submission" date="2018-06" db="EMBL/GenBank/DDBJ databases">
        <authorList>
            <person name="Zhirakovskaya E."/>
        </authorList>
    </citation>
    <scope>NUCLEOTIDE SEQUENCE</scope>
</reference>
<dbReference type="GO" id="GO:0003677">
    <property type="term" value="F:DNA binding"/>
    <property type="evidence" value="ECO:0007669"/>
    <property type="project" value="InterPro"/>
</dbReference>
<feature type="non-terminal residue" evidence="2">
    <location>
        <position position="1"/>
    </location>
</feature>
<feature type="domain" description="HTH cro/C1-type" evidence="1">
    <location>
        <begin position="2"/>
        <end position="45"/>
    </location>
</feature>
<evidence type="ECO:0000313" key="2">
    <source>
        <dbReference type="EMBL" id="VAW05899.1"/>
    </source>
</evidence>
<dbReference type="PROSITE" id="PS50943">
    <property type="entry name" value="HTH_CROC1"/>
    <property type="match status" value="1"/>
</dbReference>
<gene>
    <name evidence="2" type="ORF">MNBD_ALPHA01-2302</name>
</gene>
<name>A0A3B0T0K8_9ZZZZ</name>
<proteinExistence type="predicted"/>
<dbReference type="Pfam" id="PF13443">
    <property type="entry name" value="HTH_26"/>
    <property type="match status" value="1"/>
</dbReference>
<sequence length="58" mass="6408">SKDLAAQIGISEQNLSLLKTGKVKGIRFGTLEKICRILDCKPGDILDYSPEMDDIKND</sequence>
<dbReference type="InterPro" id="IPR001387">
    <property type="entry name" value="Cro/C1-type_HTH"/>
</dbReference>